<reference evidence="2 3" key="1">
    <citation type="journal article" date="2005" name="Nucleic Acids Res.">
        <title>Genomic blueprint of Hahella chejuensis, a marine microbe producing an algicidal agent.</title>
        <authorList>
            <person name="Jeong H."/>
            <person name="Yim J.H."/>
            <person name="Lee C."/>
            <person name="Choi S.-H."/>
            <person name="Park Y.K."/>
            <person name="Yoon S.H."/>
            <person name="Hur C.-G."/>
            <person name="Kang H.-Y."/>
            <person name="Kim D."/>
            <person name="Lee H.H."/>
            <person name="Park K.H."/>
            <person name="Park S.-H."/>
            <person name="Park H.-S."/>
            <person name="Lee H.K."/>
            <person name="Oh T.K."/>
            <person name="Kim J.F."/>
        </authorList>
    </citation>
    <scope>NUCLEOTIDE SEQUENCE [LARGE SCALE GENOMIC DNA]</scope>
    <source>
        <strain evidence="2 3">KCTC 2396</strain>
    </source>
</reference>
<feature type="transmembrane region" description="Helical" evidence="1">
    <location>
        <begin position="6"/>
        <end position="22"/>
    </location>
</feature>
<feature type="transmembrane region" description="Helical" evidence="1">
    <location>
        <begin position="69"/>
        <end position="88"/>
    </location>
</feature>
<keyword evidence="3" id="KW-1185">Reference proteome</keyword>
<dbReference type="Proteomes" id="UP000000238">
    <property type="component" value="Chromosome"/>
</dbReference>
<organism evidence="2 3">
    <name type="scientific">Hahella chejuensis (strain KCTC 2396)</name>
    <dbReference type="NCBI Taxonomy" id="349521"/>
    <lineage>
        <taxon>Bacteria</taxon>
        <taxon>Pseudomonadati</taxon>
        <taxon>Pseudomonadota</taxon>
        <taxon>Gammaproteobacteria</taxon>
        <taxon>Oceanospirillales</taxon>
        <taxon>Hahellaceae</taxon>
        <taxon>Hahella</taxon>
    </lineage>
</organism>
<dbReference type="AlphaFoldDB" id="Q2SCI8"/>
<dbReference type="KEGG" id="hch:HCH_04947"/>
<dbReference type="eggNOG" id="COG3821">
    <property type="taxonomic scope" value="Bacteria"/>
</dbReference>
<protein>
    <submittedName>
        <fullName evidence="2">Predicted membrane protein</fullName>
    </submittedName>
</protein>
<dbReference type="HOGENOM" id="CLU_096744_0_0_6"/>
<keyword evidence="1" id="KW-0472">Membrane</keyword>
<dbReference type="PANTHER" id="PTHR31881">
    <property type="match status" value="1"/>
</dbReference>
<name>Q2SCI8_HAHCH</name>
<keyword evidence="1" id="KW-1133">Transmembrane helix</keyword>
<feature type="transmembrane region" description="Helical" evidence="1">
    <location>
        <begin position="108"/>
        <end position="126"/>
    </location>
</feature>
<gene>
    <name evidence="2" type="ordered locus">HCH_04947</name>
</gene>
<dbReference type="Pfam" id="PF04654">
    <property type="entry name" value="DUF599"/>
    <property type="match status" value="1"/>
</dbReference>
<dbReference type="PANTHER" id="PTHR31881:SF6">
    <property type="entry name" value="OS09G0494600 PROTEIN"/>
    <property type="match status" value="1"/>
</dbReference>
<evidence type="ECO:0000313" key="2">
    <source>
        <dbReference type="EMBL" id="ABC31636.1"/>
    </source>
</evidence>
<keyword evidence="1" id="KW-0812">Transmembrane</keyword>
<accession>Q2SCI8</accession>
<dbReference type="InterPro" id="IPR006747">
    <property type="entry name" value="DUF599"/>
</dbReference>
<dbReference type="RefSeq" id="WP_011398701.1">
    <property type="nucleotide sequence ID" value="NC_007645.1"/>
</dbReference>
<evidence type="ECO:0000313" key="3">
    <source>
        <dbReference type="Proteomes" id="UP000000238"/>
    </source>
</evidence>
<dbReference type="STRING" id="349521.HCH_04947"/>
<sequence length="237" mass="26620">MNLLDYIALVWFLLNCVGYTYYSEHRAKTRPCLSNTLDLYRADWMRRTLMRDARIADASVVGNLERNGAFFASSSLLILAGLITAIGYTDKAMSVFSDLPYIAQTGKFMWELKLVVLCAVFVYSFFKFTWSMRQYNFCGVLISSAPLTYEDKVSSGAREALAKTAARVANLAGDSFNLGLRSYYYGLAVLTWFIHPLLFMAITSAVVAILFQREFRSRALKALRAGKTFEDAAAGNE</sequence>
<dbReference type="OrthoDB" id="8524743at2"/>
<evidence type="ECO:0000256" key="1">
    <source>
        <dbReference type="SAM" id="Phobius"/>
    </source>
</evidence>
<proteinExistence type="predicted"/>
<dbReference type="EMBL" id="CP000155">
    <property type="protein sequence ID" value="ABC31636.1"/>
    <property type="molecule type" value="Genomic_DNA"/>
</dbReference>
<feature type="transmembrane region" description="Helical" evidence="1">
    <location>
        <begin position="183"/>
        <end position="211"/>
    </location>
</feature>